<keyword evidence="3" id="KW-1185">Reference proteome</keyword>
<organism evidence="2 3">
    <name type="scientific">Luteolibacter yonseiensis</name>
    <dbReference type="NCBI Taxonomy" id="1144680"/>
    <lineage>
        <taxon>Bacteria</taxon>
        <taxon>Pseudomonadati</taxon>
        <taxon>Verrucomicrobiota</taxon>
        <taxon>Verrucomicrobiia</taxon>
        <taxon>Verrucomicrobiales</taxon>
        <taxon>Verrucomicrobiaceae</taxon>
        <taxon>Luteolibacter</taxon>
    </lineage>
</organism>
<dbReference type="PANTHER" id="PTHR43044:SF1">
    <property type="entry name" value="QUINOL:CYTOCHROME C OXIDOREDUCTASE QUINONE-BINDING SUBUNIT 2"/>
    <property type="match status" value="1"/>
</dbReference>
<accession>A0A934R1I2</accession>
<dbReference type="Proteomes" id="UP000600139">
    <property type="component" value="Unassembled WGS sequence"/>
</dbReference>
<reference evidence="2" key="1">
    <citation type="submission" date="2021-01" db="EMBL/GenBank/DDBJ databases">
        <title>Modified the classification status of verrucomicrobia.</title>
        <authorList>
            <person name="Feng X."/>
        </authorList>
    </citation>
    <scope>NUCLEOTIDE SEQUENCE</scope>
    <source>
        <strain evidence="2">JCM 18052</strain>
    </source>
</reference>
<evidence type="ECO:0008006" key="4">
    <source>
        <dbReference type="Google" id="ProtNLM"/>
    </source>
</evidence>
<comment type="caution">
    <text evidence="2">The sequence shown here is derived from an EMBL/GenBank/DDBJ whole genome shotgun (WGS) entry which is preliminary data.</text>
</comment>
<feature type="transmembrane region" description="Helical" evidence="1">
    <location>
        <begin position="398"/>
        <end position="417"/>
    </location>
</feature>
<dbReference type="PANTHER" id="PTHR43044">
    <property type="match status" value="1"/>
</dbReference>
<feature type="transmembrane region" description="Helical" evidence="1">
    <location>
        <begin position="237"/>
        <end position="257"/>
    </location>
</feature>
<dbReference type="RefSeq" id="WP_200350185.1">
    <property type="nucleotide sequence ID" value="NZ_BAABHZ010000011.1"/>
</dbReference>
<feature type="transmembrane region" description="Helical" evidence="1">
    <location>
        <begin position="278"/>
        <end position="299"/>
    </location>
</feature>
<dbReference type="EMBL" id="JAENIK010000006">
    <property type="protein sequence ID" value="MBK1815216.1"/>
    <property type="molecule type" value="Genomic_DNA"/>
</dbReference>
<feature type="transmembrane region" description="Helical" evidence="1">
    <location>
        <begin position="205"/>
        <end position="225"/>
    </location>
</feature>
<keyword evidence="1" id="KW-1133">Transmembrane helix</keyword>
<protein>
    <recommendedName>
        <fullName evidence="4">Quinol:cytochrome C oxidoreductase</fullName>
    </recommendedName>
</protein>
<proteinExistence type="predicted"/>
<feature type="transmembrane region" description="Helical" evidence="1">
    <location>
        <begin position="29"/>
        <end position="53"/>
    </location>
</feature>
<feature type="transmembrane region" description="Helical" evidence="1">
    <location>
        <begin position="159"/>
        <end position="177"/>
    </location>
</feature>
<feature type="transmembrane region" description="Helical" evidence="1">
    <location>
        <begin position="65"/>
        <end position="84"/>
    </location>
</feature>
<feature type="transmembrane region" description="Helical" evidence="1">
    <location>
        <begin position="319"/>
        <end position="340"/>
    </location>
</feature>
<evidence type="ECO:0000313" key="3">
    <source>
        <dbReference type="Proteomes" id="UP000600139"/>
    </source>
</evidence>
<feature type="transmembrane region" description="Helical" evidence="1">
    <location>
        <begin position="96"/>
        <end position="116"/>
    </location>
</feature>
<gene>
    <name evidence="2" type="ORF">JIN84_06305</name>
</gene>
<evidence type="ECO:0000256" key="1">
    <source>
        <dbReference type="SAM" id="Phobius"/>
    </source>
</evidence>
<dbReference type="AlphaFoldDB" id="A0A934R1I2"/>
<name>A0A934R1I2_9BACT</name>
<sequence length="437" mass="49810">MAHHHVTSSDIAINGDHLDPSSVSKVKTIAGIIALVGTIVSVLIFTGVFGPWIRGTYAYSWEFAFYIFLTIPIGATFWVLLHNVSNASWGVSVRRTFENIGSVFPWLFLFSLPLLLPQIQHYLYEWMNIHRAATGDVKEHLHHADHLLYNKYWFMNLPFWYGRVAFYFIAFSAVIIGHRRLSVAQDTDPNPGTWRLLKARYHSNYPLIIFALTITFTGFDFAMGLDYKWFSTMWGVYLFAGAALNSMAVGVIVCTWLKSKGHLKHVVGPEHFHIMGKLMFAFTTFWAYVTFSQFFLIWYANITEETSYFLIRNTGNWNLGMIALVFGHFVIPFVVLLQAWLKKNPKLLSIVAVYTLCMHVLDHYLITIPERGISLGNIDPKTFGEIQVSIPGAFWGDILAFVTIGAAFVFFLIRALGQHSLYPNRDPRILESANVSN</sequence>
<evidence type="ECO:0000313" key="2">
    <source>
        <dbReference type="EMBL" id="MBK1815216.1"/>
    </source>
</evidence>
<feature type="transmembrane region" description="Helical" evidence="1">
    <location>
        <begin position="347"/>
        <end position="366"/>
    </location>
</feature>
<keyword evidence="1" id="KW-0812">Transmembrane</keyword>
<keyword evidence="1" id="KW-0472">Membrane</keyword>